<dbReference type="InterPro" id="IPR043573">
    <property type="entry name" value="Fig4-like"/>
</dbReference>
<sequence>MSQIFCEQRGQWKAATQSQEFLRTLQRYYNNAYTDPEKQDAINV</sequence>
<evidence type="ECO:0000313" key="3">
    <source>
        <dbReference type="Proteomes" id="UP000015105"/>
    </source>
</evidence>
<dbReference type="GO" id="GO:0046856">
    <property type="term" value="P:phosphatidylinositol dephosphorylation"/>
    <property type="evidence" value="ECO:0007669"/>
    <property type="project" value="InterPro"/>
</dbReference>
<evidence type="ECO:0000256" key="1">
    <source>
        <dbReference type="ARBA" id="ARBA00022801"/>
    </source>
</evidence>
<reference evidence="3" key="2">
    <citation type="journal article" date="2017" name="Nat. Plants">
        <title>The Aegilops tauschii genome reveals multiple impacts of transposons.</title>
        <authorList>
            <person name="Zhao G."/>
            <person name="Zou C."/>
            <person name="Li K."/>
            <person name="Wang K."/>
            <person name="Li T."/>
            <person name="Gao L."/>
            <person name="Zhang X."/>
            <person name="Wang H."/>
            <person name="Yang Z."/>
            <person name="Liu X."/>
            <person name="Jiang W."/>
            <person name="Mao L."/>
            <person name="Kong X."/>
            <person name="Jiao Y."/>
            <person name="Jia J."/>
        </authorList>
    </citation>
    <scope>NUCLEOTIDE SEQUENCE [LARGE SCALE GENOMIC DNA]</scope>
    <source>
        <strain evidence="3">cv. AL8/78</strain>
    </source>
</reference>
<reference evidence="2" key="3">
    <citation type="journal article" date="2017" name="Nature">
        <title>Genome sequence of the progenitor of the wheat D genome Aegilops tauschii.</title>
        <authorList>
            <person name="Luo M.C."/>
            <person name="Gu Y.Q."/>
            <person name="Puiu D."/>
            <person name="Wang H."/>
            <person name="Twardziok S.O."/>
            <person name="Deal K.R."/>
            <person name="Huo N."/>
            <person name="Zhu T."/>
            <person name="Wang L."/>
            <person name="Wang Y."/>
            <person name="McGuire P.E."/>
            <person name="Liu S."/>
            <person name="Long H."/>
            <person name="Ramasamy R.K."/>
            <person name="Rodriguez J.C."/>
            <person name="Van S.L."/>
            <person name="Yuan L."/>
            <person name="Wang Z."/>
            <person name="Xia Z."/>
            <person name="Xiao L."/>
            <person name="Anderson O.D."/>
            <person name="Ouyang S."/>
            <person name="Liang Y."/>
            <person name="Zimin A.V."/>
            <person name="Pertea G."/>
            <person name="Qi P."/>
            <person name="Bennetzen J.L."/>
            <person name="Dai X."/>
            <person name="Dawson M.W."/>
            <person name="Muller H.G."/>
            <person name="Kugler K."/>
            <person name="Rivarola-Duarte L."/>
            <person name="Spannagl M."/>
            <person name="Mayer K.F.X."/>
            <person name="Lu F.H."/>
            <person name="Bevan M.W."/>
            <person name="Leroy P."/>
            <person name="Li P."/>
            <person name="You F.M."/>
            <person name="Sun Q."/>
            <person name="Liu Z."/>
            <person name="Lyons E."/>
            <person name="Wicker T."/>
            <person name="Salzberg S.L."/>
            <person name="Devos K.M."/>
            <person name="Dvorak J."/>
        </authorList>
    </citation>
    <scope>NUCLEOTIDE SEQUENCE [LARGE SCALE GENOMIC DNA]</scope>
    <source>
        <strain evidence="2">cv. AL8/78</strain>
    </source>
</reference>
<name>A0A453IY29_AEGTS</name>
<accession>A0A453IY29</accession>
<reference evidence="3" key="1">
    <citation type="journal article" date="2014" name="Science">
        <title>Ancient hybridizations among the ancestral genomes of bread wheat.</title>
        <authorList>
            <consortium name="International Wheat Genome Sequencing Consortium,"/>
            <person name="Marcussen T."/>
            <person name="Sandve S.R."/>
            <person name="Heier L."/>
            <person name="Spannagl M."/>
            <person name="Pfeifer M."/>
            <person name="Jakobsen K.S."/>
            <person name="Wulff B.B."/>
            <person name="Steuernagel B."/>
            <person name="Mayer K.F."/>
            <person name="Olsen O.A."/>
        </authorList>
    </citation>
    <scope>NUCLEOTIDE SEQUENCE [LARGE SCALE GENOMIC DNA]</scope>
    <source>
        <strain evidence="3">cv. AL8/78</strain>
    </source>
</reference>
<dbReference type="GO" id="GO:0043813">
    <property type="term" value="F:phosphatidylinositol-3,5-bisphosphate 5-phosphatase activity"/>
    <property type="evidence" value="ECO:0007669"/>
    <property type="project" value="InterPro"/>
</dbReference>
<keyword evidence="3" id="KW-1185">Reference proteome</keyword>
<dbReference type="Proteomes" id="UP000015105">
    <property type="component" value="Chromosome 4D"/>
</dbReference>
<keyword evidence="1" id="KW-0378">Hydrolase</keyword>
<proteinExistence type="predicted"/>
<dbReference type="AlphaFoldDB" id="A0A453IY29"/>
<reference evidence="2" key="4">
    <citation type="submission" date="2019-03" db="UniProtKB">
        <authorList>
            <consortium name="EnsemblPlants"/>
        </authorList>
    </citation>
    <scope>IDENTIFICATION</scope>
</reference>
<protein>
    <submittedName>
        <fullName evidence="2">Uncharacterized protein</fullName>
    </submittedName>
</protein>
<dbReference type="EnsemblPlants" id="AET4Gv20721200.17">
    <property type="protein sequence ID" value="AET4Gv20721200.17"/>
    <property type="gene ID" value="AET4Gv20721200"/>
</dbReference>
<reference evidence="2" key="5">
    <citation type="journal article" date="2021" name="G3 (Bethesda)">
        <title>Aegilops tauschii genome assembly Aet v5.0 features greater sequence contiguity and improved annotation.</title>
        <authorList>
            <person name="Wang L."/>
            <person name="Zhu T."/>
            <person name="Rodriguez J.C."/>
            <person name="Deal K.R."/>
            <person name="Dubcovsky J."/>
            <person name="McGuire P.E."/>
            <person name="Lux T."/>
            <person name="Spannagl M."/>
            <person name="Mayer K.F.X."/>
            <person name="Baldrich P."/>
            <person name="Meyers B.C."/>
            <person name="Huo N."/>
            <person name="Gu Y.Q."/>
            <person name="Zhou H."/>
            <person name="Devos K.M."/>
            <person name="Bennetzen J.L."/>
            <person name="Unver T."/>
            <person name="Budak H."/>
            <person name="Gulick P.J."/>
            <person name="Galiba G."/>
            <person name="Kalapos B."/>
            <person name="Nelson D.R."/>
            <person name="Li P."/>
            <person name="You F.M."/>
            <person name="Luo M.C."/>
            <person name="Dvorak J."/>
        </authorList>
    </citation>
    <scope>NUCLEOTIDE SEQUENCE [LARGE SCALE GENOMIC DNA]</scope>
    <source>
        <strain evidence="2">cv. AL8/78</strain>
    </source>
</reference>
<dbReference type="Gramene" id="AET4Gv20721200.17">
    <property type="protein sequence ID" value="AET4Gv20721200.17"/>
    <property type="gene ID" value="AET4Gv20721200"/>
</dbReference>
<evidence type="ECO:0000313" key="2">
    <source>
        <dbReference type="EnsemblPlants" id="AET4Gv20721200.17"/>
    </source>
</evidence>
<dbReference type="PANTHER" id="PTHR45738">
    <property type="entry name" value="POLYPHOSPHOINOSITIDE PHOSPHATASE"/>
    <property type="match status" value="1"/>
</dbReference>
<dbReference type="PANTHER" id="PTHR45738:SF3">
    <property type="entry name" value="OS03G0182400 PROTEIN"/>
    <property type="match status" value="1"/>
</dbReference>
<organism evidence="2 3">
    <name type="scientific">Aegilops tauschii subsp. strangulata</name>
    <name type="common">Goatgrass</name>
    <dbReference type="NCBI Taxonomy" id="200361"/>
    <lineage>
        <taxon>Eukaryota</taxon>
        <taxon>Viridiplantae</taxon>
        <taxon>Streptophyta</taxon>
        <taxon>Embryophyta</taxon>
        <taxon>Tracheophyta</taxon>
        <taxon>Spermatophyta</taxon>
        <taxon>Magnoliopsida</taxon>
        <taxon>Liliopsida</taxon>
        <taxon>Poales</taxon>
        <taxon>Poaceae</taxon>
        <taxon>BOP clade</taxon>
        <taxon>Pooideae</taxon>
        <taxon>Triticodae</taxon>
        <taxon>Triticeae</taxon>
        <taxon>Triticinae</taxon>
        <taxon>Aegilops</taxon>
    </lineage>
</organism>